<dbReference type="AlphaFoldDB" id="A0A3B1BIP1"/>
<dbReference type="InterPro" id="IPR018720">
    <property type="entry name" value="DUF2249"/>
</dbReference>
<gene>
    <name evidence="2" type="ORF">MNBD_GAMMA26-909</name>
</gene>
<dbReference type="SUPFAM" id="SSF64307">
    <property type="entry name" value="SirA-like"/>
    <property type="match status" value="1"/>
</dbReference>
<evidence type="ECO:0000313" key="2">
    <source>
        <dbReference type="EMBL" id="VAX06085.1"/>
    </source>
</evidence>
<proteinExistence type="predicted"/>
<organism evidence="2">
    <name type="scientific">hydrothermal vent metagenome</name>
    <dbReference type="NCBI Taxonomy" id="652676"/>
    <lineage>
        <taxon>unclassified sequences</taxon>
        <taxon>metagenomes</taxon>
        <taxon>ecological metagenomes</taxon>
    </lineage>
</organism>
<accession>A0A3B1BIP1</accession>
<dbReference type="InterPro" id="IPR036868">
    <property type="entry name" value="TusA-like_sf"/>
</dbReference>
<feature type="domain" description="DUF2249" evidence="1">
    <location>
        <begin position="5"/>
        <end position="70"/>
    </location>
</feature>
<reference evidence="2" key="1">
    <citation type="submission" date="2018-06" db="EMBL/GenBank/DDBJ databases">
        <authorList>
            <person name="Zhirakovskaya E."/>
        </authorList>
    </citation>
    <scope>NUCLEOTIDE SEQUENCE</scope>
</reference>
<dbReference type="EMBL" id="UOFX01000011">
    <property type="protein sequence ID" value="VAX06085.1"/>
    <property type="molecule type" value="Genomic_DNA"/>
</dbReference>
<protein>
    <recommendedName>
        <fullName evidence="1">DUF2249 domain-containing protein</fullName>
    </recommendedName>
</protein>
<sequence>MEHKLDVSELEPPEPMERILEIIETLKDGDYLYVIHRREPHMIYPMLENMGIAWMTRAGGPKGYEVFIWRREDETAGAAIPA</sequence>
<evidence type="ECO:0000259" key="1">
    <source>
        <dbReference type="Pfam" id="PF10006"/>
    </source>
</evidence>
<dbReference type="Pfam" id="PF10006">
    <property type="entry name" value="DUF2249"/>
    <property type="match status" value="1"/>
</dbReference>
<name>A0A3B1BIP1_9ZZZZ</name>